<dbReference type="AlphaFoldDB" id="A0A1G6QXQ7"/>
<accession>A0A1G6QXQ7</accession>
<sequence length="524" mass="55632">MRRSSGVVLVVMLLAVLAGCSPAGPQAPETERNGPTGAVPAGLDRFYGQPLTWENCAGYAKADVDRGPLTTTAGVRCARLTVPLDYAEPDGDTITIGVLRKPATRPDQRIGSLVINPGGPGAAGLATAARLSGASTLDERFDFVGFDPRGVGSSEPTVRCLTDAERDAERADDDELDTSPSGVAKVEADERDYAAKCAQRTGKGAAMLANIGTRDVVRDIDVLRSVLGDEKLTYLGYSYGTRIGSVYAETFPGNVRAMVLDGALDPTQDAVAELVAQAEGFQRAFTDFVAWCVQRQDCALGRDANRAQARYQELTRPLGERPVDVGDGRRLSYSDATTAVIQALYSEDLWELLNTGLNELRQNRARTLMLLADSYLERGPDGRYSTTQDAFTAVRCVDDPRVTDKAVVREAQRRYKAAAPFLDDGRPPTDSLDACAFWPVPNSGQPHLPAAGGLPPVLVISTTGDPATPYDAGVALAKALGGALLTYEATQHTAFLQGSACVDAAGAAYLTDLRLPPEGTRCSA</sequence>
<dbReference type="Gene3D" id="3.40.50.1820">
    <property type="entry name" value="alpha/beta hydrolase"/>
    <property type="match status" value="1"/>
</dbReference>
<reference evidence="7" key="1">
    <citation type="submission" date="2016-10" db="EMBL/GenBank/DDBJ databases">
        <authorList>
            <person name="Varghese N."/>
            <person name="Submissions S."/>
        </authorList>
    </citation>
    <scope>NUCLEOTIDE SEQUENCE [LARGE SCALE GENOMIC DNA]</scope>
    <source>
        <strain evidence="7">IBRC-M 10403</strain>
    </source>
</reference>
<keyword evidence="3 6" id="KW-0378">Hydrolase</keyword>
<dbReference type="PANTHER" id="PTHR43248">
    <property type="entry name" value="2-SUCCINYL-6-HYDROXY-2,4-CYCLOHEXADIENE-1-CARBOXYLATE SYNTHASE"/>
    <property type="match status" value="1"/>
</dbReference>
<dbReference type="InterPro" id="IPR029058">
    <property type="entry name" value="AB_hydrolase_fold"/>
</dbReference>
<dbReference type="GO" id="GO:0016787">
    <property type="term" value="F:hydrolase activity"/>
    <property type="evidence" value="ECO:0007669"/>
    <property type="project" value="UniProtKB-KW"/>
</dbReference>
<evidence type="ECO:0000313" key="6">
    <source>
        <dbReference type="EMBL" id="SDC97118.1"/>
    </source>
</evidence>
<name>A0A1G6QXQ7_9PSEU</name>
<dbReference type="Pfam" id="PF00561">
    <property type="entry name" value="Abhydrolase_1"/>
    <property type="match status" value="1"/>
</dbReference>
<evidence type="ECO:0000259" key="5">
    <source>
        <dbReference type="Pfam" id="PF00561"/>
    </source>
</evidence>
<dbReference type="EMBL" id="FMZZ01000006">
    <property type="protein sequence ID" value="SDC97118.1"/>
    <property type="molecule type" value="Genomic_DNA"/>
</dbReference>
<feature type="domain" description="AB hydrolase-1" evidence="5">
    <location>
        <begin position="113"/>
        <end position="498"/>
    </location>
</feature>
<dbReference type="InterPro" id="IPR000073">
    <property type="entry name" value="AB_hydrolase_1"/>
</dbReference>
<keyword evidence="7" id="KW-1185">Reference proteome</keyword>
<dbReference type="Proteomes" id="UP000199501">
    <property type="component" value="Unassembled WGS sequence"/>
</dbReference>
<evidence type="ECO:0000313" key="7">
    <source>
        <dbReference type="Proteomes" id="UP000199501"/>
    </source>
</evidence>
<protein>
    <submittedName>
        <fullName evidence="6">Alpha/beta hydrolase fold</fullName>
    </submittedName>
</protein>
<evidence type="ECO:0000256" key="1">
    <source>
        <dbReference type="ARBA" id="ARBA00010088"/>
    </source>
</evidence>
<proteinExistence type="inferred from homology"/>
<feature type="chain" id="PRO_5039148556" evidence="4">
    <location>
        <begin position="24"/>
        <end position="524"/>
    </location>
</feature>
<dbReference type="PANTHER" id="PTHR43248:SF29">
    <property type="entry name" value="TRIPEPTIDYL AMINOPEPTIDASE"/>
    <property type="match status" value="1"/>
</dbReference>
<gene>
    <name evidence="6" type="ORF">SAMN05216174_10626</name>
</gene>
<evidence type="ECO:0000256" key="4">
    <source>
        <dbReference type="SAM" id="SignalP"/>
    </source>
</evidence>
<dbReference type="SUPFAM" id="SSF53474">
    <property type="entry name" value="alpha/beta-Hydrolases"/>
    <property type="match status" value="1"/>
</dbReference>
<dbReference type="STRING" id="1271860.SAMN05216174_10626"/>
<dbReference type="PROSITE" id="PS51257">
    <property type="entry name" value="PROKAR_LIPOPROTEIN"/>
    <property type="match status" value="1"/>
</dbReference>
<evidence type="ECO:0000256" key="3">
    <source>
        <dbReference type="ARBA" id="ARBA00022801"/>
    </source>
</evidence>
<comment type="similarity">
    <text evidence="1">Belongs to the peptidase S33 family.</text>
</comment>
<feature type="signal peptide" evidence="4">
    <location>
        <begin position="1"/>
        <end position="23"/>
    </location>
</feature>
<organism evidence="6 7">
    <name type="scientific">Actinokineospora iranica</name>
    <dbReference type="NCBI Taxonomy" id="1271860"/>
    <lineage>
        <taxon>Bacteria</taxon>
        <taxon>Bacillati</taxon>
        <taxon>Actinomycetota</taxon>
        <taxon>Actinomycetes</taxon>
        <taxon>Pseudonocardiales</taxon>
        <taxon>Pseudonocardiaceae</taxon>
        <taxon>Actinokineospora</taxon>
    </lineage>
</organism>
<keyword evidence="2 4" id="KW-0732">Signal</keyword>
<evidence type="ECO:0000256" key="2">
    <source>
        <dbReference type="ARBA" id="ARBA00022729"/>
    </source>
</evidence>
<dbReference type="InterPro" id="IPR051601">
    <property type="entry name" value="Serine_prot/Carboxylest_S33"/>
</dbReference>